<feature type="region of interest" description="Disordered" evidence="1">
    <location>
        <begin position="91"/>
        <end position="126"/>
    </location>
</feature>
<sequence length="175" mass="16938">MGEGGGVLGEAAYLEKAAQAVVVLDPGGGEHEGGEAAAKRSRWSAVQAGVINPGVGEVGKADGGGEGGGVEVEVAVVVAMATERAAVVGDPSVVDPGVGEVGVGEVGEVDGRTAERTSVREGGGGEVEAAVERAAERAEMAAERVAEMAAERATGSRGGDGGDVGGEDGGGRESE</sequence>
<proteinExistence type="predicted"/>
<evidence type="ECO:0000313" key="2">
    <source>
        <dbReference type="EMBL" id="CAD39909.2"/>
    </source>
</evidence>
<feature type="compositionally biased region" description="Gly residues" evidence="1">
    <location>
        <begin position="156"/>
        <end position="168"/>
    </location>
</feature>
<reference evidence="3" key="2">
    <citation type="journal article" date="2008" name="Nucleic Acids Res.">
        <title>The rice annotation project database (RAP-DB): 2008 update.</title>
        <authorList>
            <consortium name="The rice annotation project (RAP)"/>
        </authorList>
    </citation>
    <scope>GENOME REANNOTATION</scope>
    <source>
        <strain evidence="3">cv. Nipponbare</strain>
    </source>
</reference>
<dbReference type="EMBL" id="AL731598">
    <property type="protein sequence ID" value="CAD39909.2"/>
    <property type="molecule type" value="Genomic_DNA"/>
</dbReference>
<evidence type="ECO:0000313" key="3">
    <source>
        <dbReference type="Proteomes" id="UP000000763"/>
    </source>
</evidence>
<protein>
    <submittedName>
        <fullName evidence="2">OSJNBa0065B15.13 protein</fullName>
    </submittedName>
</protein>
<organism evidence="2 3">
    <name type="scientific">Oryza sativa subsp. japonica</name>
    <name type="common">Rice</name>
    <dbReference type="NCBI Taxonomy" id="39947"/>
    <lineage>
        <taxon>Eukaryota</taxon>
        <taxon>Viridiplantae</taxon>
        <taxon>Streptophyta</taxon>
        <taxon>Embryophyta</taxon>
        <taxon>Tracheophyta</taxon>
        <taxon>Spermatophyta</taxon>
        <taxon>Magnoliopsida</taxon>
        <taxon>Liliopsida</taxon>
        <taxon>Poales</taxon>
        <taxon>Poaceae</taxon>
        <taxon>BOP clade</taxon>
        <taxon>Oryzoideae</taxon>
        <taxon>Oryzeae</taxon>
        <taxon>Oryzinae</taxon>
        <taxon>Oryza</taxon>
        <taxon>Oryza sativa</taxon>
    </lineage>
</organism>
<feature type="region of interest" description="Disordered" evidence="1">
    <location>
        <begin position="143"/>
        <end position="175"/>
    </location>
</feature>
<evidence type="ECO:0000256" key="1">
    <source>
        <dbReference type="SAM" id="MobiDB-lite"/>
    </source>
</evidence>
<dbReference type="Proteomes" id="UP000000763">
    <property type="component" value="Chromosome 4"/>
</dbReference>
<dbReference type="AlphaFoldDB" id="Q7XWT8"/>
<accession>Q7XWT8</accession>
<feature type="compositionally biased region" description="Basic and acidic residues" evidence="1">
    <location>
        <begin position="109"/>
        <end position="119"/>
    </location>
</feature>
<name>Q7XWT8_ORYSJ</name>
<gene>
    <name evidence="2" type="primary">OSJNBa0065B15.13</name>
</gene>
<reference evidence="3" key="1">
    <citation type="journal article" date="2005" name="Nature">
        <title>The map-based sequence of the rice genome.</title>
        <authorList>
            <consortium name="International rice genome sequencing project (IRGSP)"/>
            <person name="Matsumoto T."/>
            <person name="Wu J."/>
            <person name="Kanamori H."/>
            <person name="Katayose Y."/>
            <person name="Fujisawa M."/>
            <person name="Namiki N."/>
            <person name="Mizuno H."/>
            <person name="Yamamoto K."/>
            <person name="Antonio B.A."/>
            <person name="Baba T."/>
            <person name="Sakata K."/>
            <person name="Nagamura Y."/>
            <person name="Aoki H."/>
            <person name="Arikawa K."/>
            <person name="Arita K."/>
            <person name="Bito T."/>
            <person name="Chiden Y."/>
            <person name="Fujitsuka N."/>
            <person name="Fukunaka R."/>
            <person name="Hamada M."/>
            <person name="Harada C."/>
            <person name="Hayashi A."/>
            <person name="Hijishita S."/>
            <person name="Honda M."/>
            <person name="Hosokawa S."/>
            <person name="Ichikawa Y."/>
            <person name="Idonuma A."/>
            <person name="Iijima M."/>
            <person name="Ikeda M."/>
            <person name="Ikeno M."/>
            <person name="Ito K."/>
            <person name="Ito S."/>
            <person name="Ito T."/>
            <person name="Ito Y."/>
            <person name="Ito Y."/>
            <person name="Iwabuchi A."/>
            <person name="Kamiya K."/>
            <person name="Karasawa W."/>
            <person name="Kurita K."/>
            <person name="Katagiri S."/>
            <person name="Kikuta A."/>
            <person name="Kobayashi H."/>
            <person name="Kobayashi N."/>
            <person name="Machita K."/>
            <person name="Maehara T."/>
            <person name="Masukawa M."/>
            <person name="Mizubayashi T."/>
            <person name="Mukai Y."/>
            <person name="Nagasaki H."/>
            <person name="Nagata Y."/>
            <person name="Naito S."/>
            <person name="Nakashima M."/>
            <person name="Nakama Y."/>
            <person name="Nakamichi Y."/>
            <person name="Nakamura M."/>
            <person name="Meguro A."/>
            <person name="Negishi M."/>
            <person name="Ohta I."/>
            <person name="Ohta T."/>
            <person name="Okamoto M."/>
            <person name="Ono N."/>
            <person name="Saji S."/>
            <person name="Sakaguchi M."/>
            <person name="Sakai K."/>
            <person name="Shibata M."/>
            <person name="Shimokawa T."/>
            <person name="Song J."/>
            <person name="Takazaki Y."/>
            <person name="Terasawa K."/>
            <person name="Tsugane M."/>
            <person name="Tsuji K."/>
            <person name="Ueda S."/>
            <person name="Waki K."/>
            <person name="Yamagata H."/>
            <person name="Yamamoto M."/>
            <person name="Yamamoto S."/>
            <person name="Yamane H."/>
            <person name="Yoshiki S."/>
            <person name="Yoshihara R."/>
            <person name="Yukawa K."/>
            <person name="Zhong H."/>
            <person name="Yano M."/>
            <person name="Yuan Q."/>
            <person name="Ouyang S."/>
            <person name="Liu J."/>
            <person name="Jones K.M."/>
            <person name="Gansberger K."/>
            <person name="Moffat K."/>
            <person name="Hill J."/>
            <person name="Bera J."/>
            <person name="Fadrosh D."/>
            <person name="Jin S."/>
            <person name="Johri S."/>
            <person name="Kim M."/>
            <person name="Overton L."/>
            <person name="Reardon M."/>
            <person name="Tsitrin T."/>
            <person name="Vuong H."/>
            <person name="Weaver B."/>
            <person name="Ciecko A."/>
            <person name="Tallon L."/>
            <person name="Jackson J."/>
            <person name="Pai G."/>
            <person name="Aken S.V."/>
            <person name="Utterback T."/>
            <person name="Reidmuller S."/>
            <person name="Feldblyum T."/>
            <person name="Hsiao J."/>
            <person name="Zismann V."/>
            <person name="Iobst S."/>
            <person name="de Vazeille A.R."/>
            <person name="Buell C.R."/>
            <person name="Ying K."/>
            <person name="Li Y."/>
            <person name="Lu T."/>
            <person name="Huang Y."/>
            <person name="Zhao Q."/>
            <person name="Feng Q."/>
            <person name="Zhang L."/>
            <person name="Zhu J."/>
            <person name="Weng Q."/>
            <person name="Mu J."/>
            <person name="Lu Y."/>
            <person name="Fan D."/>
            <person name="Liu Y."/>
            <person name="Guan J."/>
            <person name="Zhang Y."/>
            <person name="Yu S."/>
            <person name="Liu X."/>
            <person name="Zhang Y."/>
            <person name="Hong G."/>
            <person name="Han B."/>
            <person name="Choisne N."/>
            <person name="Demange N."/>
            <person name="Orjeda G."/>
            <person name="Samain S."/>
            <person name="Cattolico L."/>
            <person name="Pelletier E."/>
            <person name="Couloux A."/>
            <person name="Segurens B."/>
            <person name="Wincker P."/>
            <person name="D'Hont A."/>
            <person name="Scarpelli C."/>
            <person name="Weissenbach J."/>
            <person name="Salanoubat M."/>
            <person name="Quetier F."/>
            <person name="Yu Y."/>
            <person name="Kim H.R."/>
            <person name="Rambo T."/>
            <person name="Currie J."/>
            <person name="Collura K."/>
            <person name="Luo M."/>
            <person name="Yang T."/>
            <person name="Ammiraju J.S.S."/>
            <person name="Engler F."/>
            <person name="Soderlund C."/>
            <person name="Wing R.A."/>
            <person name="Palmer L.E."/>
            <person name="de la Bastide M."/>
            <person name="Spiegel L."/>
            <person name="Nascimento L."/>
            <person name="Zutavern T."/>
            <person name="O'Shaughnessy A."/>
            <person name="Dike S."/>
            <person name="Dedhia N."/>
            <person name="Preston R."/>
            <person name="Balija V."/>
            <person name="McCombie W.R."/>
            <person name="Chow T."/>
            <person name="Chen H."/>
            <person name="Chung M."/>
            <person name="Chen C."/>
            <person name="Shaw J."/>
            <person name="Wu H."/>
            <person name="Hsiao K."/>
            <person name="Chao Y."/>
            <person name="Chu M."/>
            <person name="Cheng C."/>
            <person name="Hour A."/>
            <person name="Lee P."/>
            <person name="Lin S."/>
            <person name="Lin Y."/>
            <person name="Liou J."/>
            <person name="Liu S."/>
            <person name="Hsing Y."/>
            <person name="Raghuvanshi S."/>
            <person name="Mohanty A."/>
            <person name="Bharti A.K."/>
            <person name="Gaur A."/>
            <person name="Gupta V."/>
            <person name="Kumar D."/>
            <person name="Ravi V."/>
            <person name="Vij S."/>
            <person name="Kapur A."/>
            <person name="Khurana P."/>
            <person name="Khurana P."/>
            <person name="Khurana J.P."/>
            <person name="Tyagi A.K."/>
            <person name="Gaikwad K."/>
            <person name="Singh A."/>
            <person name="Dalal V."/>
            <person name="Srivastava S."/>
            <person name="Dixit A."/>
            <person name="Pal A.K."/>
            <person name="Ghazi I.A."/>
            <person name="Yadav M."/>
            <person name="Pandit A."/>
            <person name="Bhargava A."/>
            <person name="Sureshbabu K."/>
            <person name="Batra K."/>
            <person name="Sharma T.R."/>
            <person name="Mohapatra T."/>
            <person name="Singh N.K."/>
            <person name="Messing J."/>
            <person name="Nelson A.B."/>
            <person name="Fuks G."/>
            <person name="Kavchok S."/>
            <person name="Keizer G."/>
            <person name="Linton E."/>
            <person name="Llaca V."/>
            <person name="Song R."/>
            <person name="Tanyolac B."/>
            <person name="Young S."/>
            <person name="Ho-Il K."/>
            <person name="Hahn J.H."/>
            <person name="Sangsakoo G."/>
            <person name="Vanavichit A."/>
            <person name="de Mattos Luiz.A.T."/>
            <person name="Zimmer P.D."/>
            <person name="Malone G."/>
            <person name="Dellagostin O."/>
            <person name="de Oliveira A.C."/>
            <person name="Bevan M."/>
            <person name="Bancroft I."/>
            <person name="Minx P."/>
            <person name="Cordum H."/>
            <person name="Wilson R."/>
            <person name="Cheng Z."/>
            <person name="Jin W."/>
            <person name="Jiang J."/>
            <person name="Leong S.A."/>
            <person name="Iwama H."/>
            <person name="Gojobori T."/>
            <person name="Itoh T."/>
            <person name="Niimura Y."/>
            <person name="Fujii Y."/>
            <person name="Habara T."/>
            <person name="Sakai H."/>
            <person name="Sato Y."/>
            <person name="Wilson G."/>
            <person name="Kumar K."/>
            <person name="McCouch S."/>
            <person name="Juretic N."/>
            <person name="Hoen D."/>
            <person name="Wright S."/>
            <person name="Bruskiewich R."/>
            <person name="Bureau T."/>
            <person name="Miyao A."/>
            <person name="Hirochika H."/>
            <person name="Nishikawa T."/>
            <person name="Kadowaki K."/>
            <person name="Sugiura M."/>
            <person name="Burr B."/>
            <person name="Sasaki T."/>
        </authorList>
    </citation>
    <scope>NUCLEOTIDE SEQUENCE [LARGE SCALE GENOMIC DNA]</scope>
    <source>
        <strain evidence="3">cv. Nipponbare</strain>
    </source>
</reference>